<keyword evidence="4" id="KW-1185">Reference proteome</keyword>
<organism evidence="3 4">
    <name type="scientific">Salinigranum rubrum</name>
    <dbReference type="NCBI Taxonomy" id="755307"/>
    <lineage>
        <taxon>Archaea</taxon>
        <taxon>Methanobacteriati</taxon>
        <taxon>Methanobacteriota</taxon>
        <taxon>Stenosarchaea group</taxon>
        <taxon>Halobacteria</taxon>
        <taxon>Halobacteriales</taxon>
        <taxon>Haloferacaceae</taxon>
        <taxon>Salinigranum</taxon>
    </lineage>
</organism>
<dbReference type="EMBL" id="CP026309">
    <property type="protein sequence ID" value="AUV81972.1"/>
    <property type="molecule type" value="Genomic_DNA"/>
</dbReference>
<keyword evidence="1" id="KW-0472">Membrane</keyword>
<accession>A0A2I8VJ65</accession>
<keyword evidence="1" id="KW-0812">Transmembrane</keyword>
<dbReference type="Proteomes" id="UP000236584">
    <property type="component" value="Chromosome"/>
</dbReference>
<dbReference type="KEGG" id="srub:C2R22_10200"/>
<proteinExistence type="predicted"/>
<dbReference type="RefSeq" id="WP_103425661.1">
    <property type="nucleotide sequence ID" value="NZ_CP026309.1"/>
</dbReference>
<feature type="transmembrane region" description="Helical" evidence="1">
    <location>
        <begin position="12"/>
        <end position="32"/>
    </location>
</feature>
<dbReference type="Pfam" id="PF26223">
    <property type="entry name" value="DUF8049"/>
    <property type="match status" value="1"/>
</dbReference>
<dbReference type="GeneID" id="35592465"/>
<evidence type="ECO:0000313" key="4">
    <source>
        <dbReference type="Proteomes" id="UP000236584"/>
    </source>
</evidence>
<sequence>MELPESVRDDLLVALVAAGCTVALTVSLRFGAGVQPPLLPRLSPLVPYFGYLFSKRSGPLSTLSPLDWIGATVVVTLLTFVYLST</sequence>
<dbReference type="InterPro" id="IPR058362">
    <property type="entry name" value="DUF8049"/>
</dbReference>
<dbReference type="OrthoDB" id="305503at2157"/>
<evidence type="ECO:0000313" key="3">
    <source>
        <dbReference type="EMBL" id="AUV81972.1"/>
    </source>
</evidence>
<evidence type="ECO:0000259" key="2">
    <source>
        <dbReference type="Pfam" id="PF26223"/>
    </source>
</evidence>
<reference evidence="3 4" key="1">
    <citation type="submission" date="2018-01" db="EMBL/GenBank/DDBJ databases">
        <title>Complete genome sequence of Salinigranum rubrum GX10T, an extremely halophilic archaeon isolated from a marine solar saltern.</title>
        <authorList>
            <person name="Han S."/>
        </authorList>
    </citation>
    <scope>NUCLEOTIDE SEQUENCE [LARGE SCALE GENOMIC DNA]</scope>
    <source>
        <strain evidence="3 4">GX10</strain>
    </source>
</reference>
<keyword evidence="1" id="KW-1133">Transmembrane helix</keyword>
<name>A0A2I8VJ65_9EURY</name>
<gene>
    <name evidence="3" type="ORF">C2R22_10200</name>
</gene>
<protein>
    <recommendedName>
        <fullName evidence="2">DUF8049 domain-containing protein</fullName>
    </recommendedName>
</protein>
<feature type="transmembrane region" description="Helical" evidence="1">
    <location>
        <begin position="66"/>
        <end position="83"/>
    </location>
</feature>
<feature type="domain" description="DUF8049" evidence="2">
    <location>
        <begin position="5"/>
        <end position="83"/>
    </location>
</feature>
<dbReference type="AlphaFoldDB" id="A0A2I8VJ65"/>
<evidence type="ECO:0000256" key="1">
    <source>
        <dbReference type="SAM" id="Phobius"/>
    </source>
</evidence>